<sequence>LRTITGAENTHSLILDEGFEDFTIKYLGGLQILIQFPNNDLASKALSNPTFSSHFLSLQPWNANFRTNKRLTWIAISGLPPLIWSAKVFSDIAEQWGNVVIPEECNNRQFNRTLGKVCILTDMMDIIRESVFVPVNKELIPIRVYEIDEDVSLLLNGYLMDSSSDEEDSVEGESCNDEDDDGEGNNDDLRDGNEENEDGNQHVETHDGFLVGDDFSGGESRVGTDSNDSDNHPNMENVCGHNLCGLKACHQIEEGSTSLYGIKRSHFVPTTTFPNKNQNLTKRRKRFTSLRCNMRILTNDSYSESNEVSNTIHVRNQIGFKMNGKERDIQSILANGEHNNVSFLGLQETITGTFNRFTVQSLWYNTPFEFVYNESNGKSGSILAVWDTTLFSLNDSLKGGGYFALLGRWRNINTSCLIVVVYAPQDHRDKKKLWNNLASLIENHNSFSVLLGDFNEVRYETERLGTIFDKRSASLFNDFIHSTGLCDLPMGGKRFTRMNNIGSKHSKIDRFLVSNHVVHLWPNTNVLALPREFSDHTPILLKTSVPDLGPTPFKLFNTWLEHHEFPELVRSSWNLPVTGLPTVNSLSNNGLCLVGFKLKLQRLKKSIKQWRSTLQDSDTVACVELRNIIDSLDTKAESTCLSSIEVESRNSSIKLLANLEDRKVKDLKQKAKLRWATEGDENSHFFHGIINSRRNRSRINGLNIHGEWITEPLALKSHIFNSFHVRFKEDNHSRPLYSSNLFKQLSLEESLLLDSPFTPDEIKEAVWNCGSSKAPGPDGFTFKFFKKHWNTLEQDILSYVKDFEASGSIPRGCNSSFITLVPKVEDPLVIGDFRPISLIGSQYKIIAKILANRLSRVLPSVVGEVQMAYIKGRQIIDGPLMVNEIIAWAKNHKKRFMFLKVDFEKAFDSLSWSFLFSILEQMGFSSKWRSWIHACLNSAFASVLVNGSPIKEFKIEMGLYQGDPLSSFLFILSVEALNVALLEATRNNIFKGLATKLCSQNGGGGFVPRNKHYGVSLLSQLHLQFQKTLDMLYSNDSDEDALQLKSDEWFRMAMRGKLDSGGDLVHLADHTPLGEKFTKFFDVVVQTTIWSIWRYRNTIIFSAKKPSKDLIFNDIKMYSFNWIVSRDNVVDVGCRLTVMLPCASSQDIKQHFKVHGETQLESSPMIPPQGYL</sequence>
<comment type="caution">
    <text evidence="3">The sequence shown here is derived from an EMBL/GenBank/DDBJ whole genome shotgun (WGS) entry which is preliminary data.</text>
</comment>
<protein>
    <submittedName>
        <fullName evidence="3">RNA-directed DNA polymerase, eukaryota</fullName>
    </submittedName>
</protein>
<dbReference type="EMBL" id="BQNB010016364">
    <property type="protein sequence ID" value="GJT50940.1"/>
    <property type="molecule type" value="Genomic_DNA"/>
</dbReference>
<dbReference type="Proteomes" id="UP001151760">
    <property type="component" value="Unassembled WGS sequence"/>
</dbReference>
<evidence type="ECO:0000313" key="3">
    <source>
        <dbReference type="EMBL" id="GJT50940.1"/>
    </source>
</evidence>
<name>A0ABQ5EJ45_9ASTR</name>
<reference evidence="3" key="1">
    <citation type="journal article" date="2022" name="Int. J. Mol. Sci.">
        <title>Draft Genome of Tanacetum Coccineum: Genomic Comparison of Closely Related Tanacetum-Family Plants.</title>
        <authorList>
            <person name="Yamashiro T."/>
            <person name="Shiraishi A."/>
            <person name="Nakayama K."/>
            <person name="Satake H."/>
        </authorList>
    </citation>
    <scope>NUCLEOTIDE SEQUENCE</scope>
</reference>
<keyword evidence="4" id="KW-1185">Reference proteome</keyword>
<dbReference type="SUPFAM" id="SSF56672">
    <property type="entry name" value="DNA/RNA polymerases"/>
    <property type="match status" value="1"/>
</dbReference>
<reference evidence="3" key="2">
    <citation type="submission" date="2022-01" db="EMBL/GenBank/DDBJ databases">
        <authorList>
            <person name="Yamashiro T."/>
            <person name="Shiraishi A."/>
            <person name="Satake H."/>
            <person name="Nakayama K."/>
        </authorList>
    </citation>
    <scope>NUCLEOTIDE SEQUENCE</scope>
</reference>
<dbReference type="Pfam" id="PF00078">
    <property type="entry name" value="RVT_1"/>
    <property type="match status" value="1"/>
</dbReference>
<dbReference type="GO" id="GO:0003964">
    <property type="term" value="F:RNA-directed DNA polymerase activity"/>
    <property type="evidence" value="ECO:0007669"/>
    <property type="project" value="UniProtKB-KW"/>
</dbReference>
<dbReference type="InterPro" id="IPR005135">
    <property type="entry name" value="Endo/exonuclease/phosphatase"/>
</dbReference>
<keyword evidence="3" id="KW-0808">Transferase</keyword>
<dbReference type="PROSITE" id="PS50878">
    <property type="entry name" value="RT_POL"/>
    <property type="match status" value="1"/>
</dbReference>
<proteinExistence type="predicted"/>
<organism evidence="3 4">
    <name type="scientific">Tanacetum coccineum</name>
    <dbReference type="NCBI Taxonomy" id="301880"/>
    <lineage>
        <taxon>Eukaryota</taxon>
        <taxon>Viridiplantae</taxon>
        <taxon>Streptophyta</taxon>
        <taxon>Embryophyta</taxon>
        <taxon>Tracheophyta</taxon>
        <taxon>Spermatophyta</taxon>
        <taxon>Magnoliopsida</taxon>
        <taxon>eudicotyledons</taxon>
        <taxon>Gunneridae</taxon>
        <taxon>Pentapetalae</taxon>
        <taxon>asterids</taxon>
        <taxon>campanulids</taxon>
        <taxon>Asterales</taxon>
        <taxon>Asteraceae</taxon>
        <taxon>Asteroideae</taxon>
        <taxon>Anthemideae</taxon>
        <taxon>Anthemidinae</taxon>
        <taxon>Tanacetum</taxon>
    </lineage>
</organism>
<dbReference type="Pfam" id="PF14529">
    <property type="entry name" value="Exo_endo_phos_2"/>
    <property type="match status" value="1"/>
</dbReference>
<feature type="compositionally biased region" description="Acidic residues" evidence="1">
    <location>
        <begin position="163"/>
        <end position="186"/>
    </location>
</feature>
<dbReference type="PANTHER" id="PTHR31635:SF196">
    <property type="entry name" value="REVERSE TRANSCRIPTASE DOMAIN-CONTAINING PROTEIN-RELATED"/>
    <property type="match status" value="1"/>
</dbReference>
<feature type="non-terminal residue" evidence="3">
    <location>
        <position position="1"/>
    </location>
</feature>
<dbReference type="InterPro" id="IPR036691">
    <property type="entry name" value="Endo/exonu/phosph_ase_sf"/>
</dbReference>
<dbReference type="CDD" id="cd01650">
    <property type="entry name" value="RT_nLTR_like"/>
    <property type="match status" value="1"/>
</dbReference>
<keyword evidence="3" id="KW-0548">Nucleotidyltransferase</keyword>
<evidence type="ECO:0000259" key="2">
    <source>
        <dbReference type="PROSITE" id="PS50878"/>
    </source>
</evidence>
<keyword evidence="3" id="KW-0695">RNA-directed DNA polymerase</keyword>
<gene>
    <name evidence="3" type="ORF">Tco_0977097</name>
</gene>
<dbReference type="PANTHER" id="PTHR31635">
    <property type="entry name" value="REVERSE TRANSCRIPTASE DOMAIN-CONTAINING PROTEIN-RELATED"/>
    <property type="match status" value="1"/>
</dbReference>
<dbReference type="InterPro" id="IPR000477">
    <property type="entry name" value="RT_dom"/>
</dbReference>
<dbReference type="InterPro" id="IPR043502">
    <property type="entry name" value="DNA/RNA_pol_sf"/>
</dbReference>
<feature type="region of interest" description="Disordered" evidence="1">
    <location>
        <begin position="162"/>
        <end position="233"/>
    </location>
</feature>
<evidence type="ECO:0000256" key="1">
    <source>
        <dbReference type="SAM" id="MobiDB-lite"/>
    </source>
</evidence>
<feature type="compositionally biased region" description="Basic and acidic residues" evidence="1">
    <location>
        <begin position="187"/>
        <end position="207"/>
    </location>
</feature>
<dbReference type="Gene3D" id="3.60.10.10">
    <property type="entry name" value="Endonuclease/exonuclease/phosphatase"/>
    <property type="match status" value="1"/>
</dbReference>
<dbReference type="SUPFAM" id="SSF56219">
    <property type="entry name" value="DNase I-like"/>
    <property type="match status" value="1"/>
</dbReference>
<evidence type="ECO:0000313" key="4">
    <source>
        <dbReference type="Proteomes" id="UP001151760"/>
    </source>
</evidence>
<accession>A0ABQ5EJ45</accession>
<feature type="domain" description="Reverse transcriptase" evidence="2">
    <location>
        <begin position="802"/>
        <end position="1085"/>
    </location>
</feature>